<evidence type="ECO:0000313" key="2">
    <source>
        <dbReference type="Proteomes" id="UP001057452"/>
    </source>
</evidence>
<gene>
    <name evidence="1" type="ORF">KUCAC02_029345</name>
</gene>
<name>A0ACB9X6E8_CHAAC</name>
<evidence type="ECO:0000313" key="1">
    <source>
        <dbReference type="EMBL" id="KAI4821411.1"/>
    </source>
</evidence>
<dbReference type="EMBL" id="CM043793">
    <property type="protein sequence ID" value="KAI4821411.1"/>
    <property type="molecule type" value="Genomic_DNA"/>
</dbReference>
<dbReference type="Proteomes" id="UP001057452">
    <property type="component" value="Chromosome 9"/>
</dbReference>
<sequence length="1118" mass="126690">TNAIKTSKYNPFTFLPLNLFEQFQRIANAYFLFLLVLQISSLSWFTTVVPLVLVLTVTAAKDATDDILYCKFIRKLRSEKWLDVQVGDIIKLENNQFVTADLMLLSSSEPLNLVYIETAELDGETNLKVRQALTVTGDLGEDIEKLADFDGEVGCEPPNNRLDRFTGTLTYAGQKYSLDNEKILLRGTTLRNTGWCFGLVLFGGPETKLMQNCGKSTFKRTSIDRLMNVLVLCIFGFLAFMCTILAIGNCFWELNEGSQFTVFLPRQDGNDAGFSAFLTFWSYVIILNTVVPISLYVSVEIIRLGNSFYIDWDRKMYYSRSDTPAEARTTTLNEELGQIKYIFSDKTGTLTQNIMTFNKCSINGKSYGDVYDCTGQRLEITENTERVDFSFNTLADPRFRFHDHSLVEAVKLENPEVHTFFRLLALCHTVMAEEKKEGELSYQAQSPDEGALVTAARNFGFVFRSRTPDSVSIVEMGQQRSYELLAILDFNNVRKRMSVIGQRRHDHLREAASVLQQADGVTTEQLNEFAGEGLRTLVLAYKDLDEGYFNEWKQRHHEASTLLDGDRESKTGRAVREIEKDLLLLGASAIEDKLQDGVPQTIEQLSKADIKIWVLTGDKQETAENIGYSCNLLQEEMNDVFIISANSPEDVRQELRDARTSMKPGEDSVFLPEGTLGKGVKVMADEAVNGEYGLVINGHSLAYALERSMELEFLRTACMCKAVICCRVTPLQKAQVVELVKKYKGAVTLAIGDGANDVSMIKAAHIGVGISGQEGMQAVLSSDYSFAQFRFLQRLLLVHGRWSYLRMCKFLRYFFYKNFTFTFVHFWFAFFCGFSAQTVYDQWFITLYNLVYTALPVLGMSLFDQDVNDVWSFQQPQLYVPGQLNLYFSKKAFFKCALHSCYSSMVLFFIPYAAMHDTVRGDGKDVADYQSFALLTQTCLLFAVTIQLGLEMSYWTAVNTFFVLGSLVMYFAVTFTMYSNSMFLMSPSAFPFIGTARNSLNQPNIWLTILLTSILCVLPVVTYRFLFIQLCPTINDKMMFKVRQAKASPAPPPRRTRIRRTSSRRSGYAFSHAQGYGDLVTSGRFLRRPALSRSSERQVSDVEVTSLQIYRTITDPSL</sequence>
<reference evidence="1" key="1">
    <citation type="submission" date="2022-05" db="EMBL/GenBank/DDBJ databases">
        <title>Chromosome-level genome of Chaenocephalus aceratus.</title>
        <authorList>
            <person name="Park H."/>
        </authorList>
    </citation>
    <scope>NUCLEOTIDE SEQUENCE</scope>
    <source>
        <strain evidence="1">KU_202001</strain>
    </source>
</reference>
<comment type="caution">
    <text evidence="1">The sequence shown here is derived from an EMBL/GenBank/DDBJ whole genome shotgun (WGS) entry which is preliminary data.</text>
</comment>
<proteinExistence type="predicted"/>
<accession>A0ACB9X6E8</accession>
<protein>
    <submittedName>
        <fullName evidence="1">Uncharacterized protein</fullName>
    </submittedName>
</protein>
<keyword evidence="2" id="KW-1185">Reference proteome</keyword>
<feature type="non-terminal residue" evidence="1">
    <location>
        <position position="1"/>
    </location>
</feature>
<organism evidence="1 2">
    <name type="scientific">Chaenocephalus aceratus</name>
    <name type="common">Blackfin icefish</name>
    <name type="synonym">Chaenichthys aceratus</name>
    <dbReference type="NCBI Taxonomy" id="36190"/>
    <lineage>
        <taxon>Eukaryota</taxon>
        <taxon>Metazoa</taxon>
        <taxon>Chordata</taxon>
        <taxon>Craniata</taxon>
        <taxon>Vertebrata</taxon>
        <taxon>Euteleostomi</taxon>
        <taxon>Actinopterygii</taxon>
        <taxon>Neopterygii</taxon>
        <taxon>Teleostei</taxon>
        <taxon>Neoteleostei</taxon>
        <taxon>Acanthomorphata</taxon>
        <taxon>Eupercaria</taxon>
        <taxon>Perciformes</taxon>
        <taxon>Notothenioidei</taxon>
        <taxon>Channichthyidae</taxon>
        <taxon>Chaenocephalus</taxon>
    </lineage>
</organism>